<keyword evidence="6" id="KW-0812">Transmembrane</keyword>
<accession>A0A9W6BDU8</accession>
<keyword evidence="11" id="KW-0653">Protein transport</keyword>
<dbReference type="PROSITE" id="PS00518">
    <property type="entry name" value="ZF_RING_1"/>
    <property type="match status" value="1"/>
</dbReference>
<evidence type="ECO:0000256" key="4">
    <source>
        <dbReference type="ARBA" id="ARBA00022448"/>
    </source>
</evidence>
<evidence type="ECO:0000256" key="16">
    <source>
        <dbReference type="ARBA" id="ARBA00034438"/>
    </source>
</evidence>
<feature type="domain" description="RING-type" evidence="20">
    <location>
        <begin position="303"/>
        <end position="344"/>
    </location>
</feature>
<dbReference type="InterPro" id="IPR013083">
    <property type="entry name" value="Znf_RING/FYVE/PHD"/>
</dbReference>
<dbReference type="EMBL" id="BRXU01000003">
    <property type="protein sequence ID" value="GLC50351.1"/>
    <property type="molecule type" value="Genomic_DNA"/>
</dbReference>
<keyword evidence="4" id="KW-0813">Transport</keyword>
<organism evidence="21 22">
    <name type="scientific">Pleodorina starrii</name>
    <dbReference type="NCBI Taxonomy" id="330485"/>
    <lineage>
        <taxon>Eukaryota</taxon>
        <taxon>Viridiplantae</taxon>
        <taxon>Chlorophyta</taxon>
        <taxon>core chlorophytes</taxon>
        <taxon>Chlorophyceae</taxon>
        <taxon>CS clade</taxon>
        <taxon>Chlamydomonadales</taxon>
        <taxon>Volvocaceae</taxon>
        <taxon>Pleodorina</taxon>
    </lineage>
</organism>
<keyword evidence="8 18" id="KW-0863">Zinc-finger</keyword>
<comment type="pathway">
    <text evidence="2">Protein modification; protein ubiquitination.</text>
</comment>
<evidence type="ECO:0000256" key="17">
    <source>
        <dbReference type="ARBA" id="ARBA00034523"/>
    </source>
</evidence>
<dbReference type="InterPro" id="IPR017907">
    <property type="entry name" value="Znf_RING_CS"/>
</dbReference>
<keyword evidence="7" id="KW-0479">Metal-binding</keyword>
<dbReference type="Gene3D" id="3.30.40.10">
    <property type="entry name" value="Zinc/RING finger domain, C3HC4 (zinc finger)"/>
    <property type="match status" value="1"/>
</dbReference>
<evidence type="ECO:0000256" key="3">
    <source>
        <dbReference type="ARBA" id="ARBA00008704"/>
    </source>
</evidence>
<comment type="catalytic activity">
    <reaction evidence="16">
        <text>[E2 ubiquitin-conjugating enzyme]-S-ubiquitinyl-L-cysteine + [acceptor protein]-L-cysteine = [E2 ubiquitin-conjugating enzyme]-L-cysteine + [acceptor protein]-S-ubiquitinyl-L-cysteine.</text>
        <dbReference type="EC" id="2.3.2.36"/>
    </reaction>
</comment>
<comment type="similarity">
    <text evidence="3">Belongs to the pex2/pex10/pex12 family.</text>
</comment>
<evidence type="ECO:0000259" key="20">
    <source>
        <dbReference type="PROSITE" id="PS50089"/>
    </source>
</evidence>
<dbReference type="InterPro" id="IPR006845">
    <property type="entry name" value="Pex_N"/>
</dbReference>
<evidence type="ECO:0000256" key="15">
    <source>
        <dbReference type="ARBA" id="ARBA00032511"/>
    </source>
</evidence>
<dbReference type="PROSITE" id="PS50089">
    <property type="entry name" value="ZF_RING_2"/>
    <property type="match status" value="1"/>
</dbReference>
<reference evidence="21 22" key="1">
    <citation type="journal article" date="2023" name="Commun. Biol.">
        <title>Reorganization of the ancestral sex-determining regions during the evolution of trioecy in Pleodorina starrii.</title>
        <authorList>
            <person name="Takahashi K."/>
            <person name="Suzuki S."/>
            <person name="Kawai-Toyooka H."/>
            <person name="Yamamoto K."/>
            <person name="Hamaji T."/>
            <person name="Ootsuki R."/>
            <person name="Yamaguchi H."/>
            <person name="Kawachi M."/>
            <person name="Higashiyama T."/>
            <person name="Nozaki H."/>
        </authorList>
    </citation>
    <scope>NUCLEOTIDE SEQUENCE [LARGE SCALE GENOMIC DNA]</scope>
    <source>
        <strain evidence="21 22">NIES-4479</strain>
    </source>
</reference>
<proteinExistence type="inferred from homology"/>
<evidence type="ECO:0000256" key="7">
    <source>
        <dbReference type="ARBA" id="ARBA00022723"/>
    </source>
</evidence>
<keyword evidence="5" id="KW-0808">Transferase</keyword>
<keyword evidence="13" id="KW-0472">Membrane</keyword>
<keyword evidence="12" id="KW-1133">Transmembrane helix</keyword>
<gene>
    <name evidence="21" type="primary">PLEST000168</name>
    <name evidence="21" type="ORF">PLESTB_000369600</name>
</gene>
<dbReference type="PANTHER" id="PTHR48178">
    <property type="entry name" value="PEROXISOME BIOGENESIS FACTOR 2"/>
    <property type="match status" value="1"/>
</dbReference>
<evidence type="ECO:0000256" key="1">
    <source>
        <dbReference type="ARBA" id="ARBA00004585"/>
    </source>
</evidence>
<evidence type="ECO:0000313" key="21">
    <source>
        <dbReference type="EMBL" id="GLC50351.1"/>
    </source>
</evidence>
<dbReference type="Pfam" id="PF04757">
    <property type="entry name" value="Pex2_Pex12"/>
    <property type="match status" value="1"/>
</dbReference>
<dbReference type="OrthoDB" id="1701437at2759"/>
<keyword evidence="9" id="KW-0833">Ubl conjugation pathway</keyword>
<dbReference type="SMART" id="SM00184">
    <property type="entry name" value="RING"/>
    <property type="match status" value="1"/>
</dbReference>
<evidence type="ECO:0000256" key="2">
    <source>
        <dbReference type="ARBA" id="ARBA00004906"/>
    </source>
</evidence>
<dbReference type="AlphaFoldDB" id="A0A9W6BDU8"/>
<dbReference type="GO" id="GO:0008270">
    <property type="term" value="F:zinc ion binding"/>
    <property type="evidence" value="ECO:0007669"/>
    <property type="project" value="UniProtKB-KW"/>
</dbReference>
<keyword evidence="22" id="KW-1185">Reference proteome</keyword>
<dbReference type="Proteomes" id="UP001165080">
    <property type="component" value="Unassembled WGS sequence"/>
</dbReference>
<feature type="region of interest" description="Disordered" evidence="19">
    <location>
        <begin position="354"/>
        <end position="389"/>
    </location>
</feature>
<name>A0A9W6BDU8_9CHLO</name>
<protein>
    <recommendedName>
        <fullName evidence="17">RING-type E3 ubiquitin transferase (cysteine targeting)</fullName>
        <ecNumber evidence="17">2.3.2.36</ecNumber>
    </recommendedName>
    <alternativeName>
        <fullName evidence="15">Peroxin-2</fullName>
    </alternativeName>
</protein>
<evidence type="ECO:0000256" key="11">
    <source>
        <dbReference type="ARBA" id="ARBA00022927"/>
    </source>
</evidence>
<dbReference type="EC" id="2.3.2.36" evidence="17"/>
<keyword evidence="14" id="KW-0576">Peroxisome</keyword>
<dbReference type="GO" id="GO:0005778">
    <property type="term" value="C:peroxisomal membrane"/>
    <property type="evidence" value="ECO:0007669"/>
    <property type="project" value="UniProtKB-SubCell"/>
</dbReference>
<dbReference type="GO" id="GO:0061630">
    <property type="term" value="F:ubiquitin protein ligase activity"/>
    <property type="evidence" value="ECO:0007669"/>
    <property type="project" value="UniProtKB-EC"/>
</dbReference>
<dbReference type="PANTHER" id="PTHR48178:SF1">
    <property type="entry name" value="PEROXISOME BIOGENESIS FACTOR 2"/>
    <property type="match status" value="1"/>
</dbReference>
<sequence>MGSGDGGAAGGLPMAPPAEAWQLAAAAAAPQLEELKRSLGQPPPLHVLRSSQADALRLDAELGGILQEQLARLFEHFSPGTAAHLEPELRAVLSLLVFGLSVWCGRATPGSELLNLRYRDEWAVAARPELVGPSGVGGPGLSLPQRVALGLGTAVLPYAWSRLCRAAHEGDWAEAEAPGGSRGGWWWWRWRAAAAVGMRWCEAAVTLAAAVNSWAFLARGDYRSLLERLVGARLVWRQAAMSRVISFEYLNRQLVWQELSEALLLMMPLMDMNRWIRRAAIRALPRPAAVATAAAAGGGVQPCPLCGAEEPLTAVVALPCRHVFCYYCLAANTQADPGFRCPADGVRVAAMRRRRGGGRGSGRRGGGQQQGPGVAGAGAGGGEEAGAGV</sequence>
<comment type="caution">
    <text evidence="21">The sequence shown here is derived from an EMBL/GenBank/DDBJ whole genome shotgun (WGS) entry which is preliminary data.</text>
</comment>
<dbReference type="SUPFAM" id="SSF57850">
    <property type="entry name" value="RING/U-box"/>
    <property type="match status" value="1"/>
</dbReference>
<comment type="subcellular location">
    <subcellularLocation>
        <location evidence="1">Peroxisome membrane</location>
        <topology evidence="1">Multi-pass membrane protein</topology>
    </subcellularLocation>
</comment>
<dbReference type="Pfam" id="PF00097">
    <property type="entry name" value="zf-C3HC4"/>
    <property type="match status" value="1"/>
</dbReference>
<evidence type="ECO:0000256" key="14">
    <source>
        <dbReference type="ARBA" id="ARBA00023140"/>
    </source>
</evidence>
<evidence type="ECO:0000256" key="19">
    <source>
        <dbReference type="SAM" id="MobiDB-lite"/>
    </source>
</evidence>
<evidence type="ECO:0000313" key="22">
    <source>
        <dbReference type="Proteomes" id="UP001165080"/>
    </source>
</evidence>
<evidence type="ECO:0000256" key="5">
    <source>
        <dbReference type="ARBA" id="ARBA00022679"/>
    </source>
</evidence>
<evidence type="ECO:0000256" key="13">
    <source>
        <dbReference type="ARBA" id="ARBA00023136"/>
    </source>
</evidence>
<evidence type="ECO:0000256" key="10">
    <source>
        <dbReference type="ARBA" id="ARBA00022833"/>
    </source>
</evidence>
<evidence type="ECO:0000256" key="12">
    <source>
        <dbReference type="ARBA" id="ARBA00022989"/>
    </source>
</evidence>
<feature type="compositionally biased region" description="Gly residues" evidence="19">
    <location>
        <begin position="358"/>
        <end position="389"/>
    </location>
</feature>
<dbReference type="InterPro" id="IPR018957">
    <property type="entry name" value="Znf_C3HC4_RING-type"/>
</dbReference>
<evidence type="ECO:0000256" key="9">
    <source>
        <dbReference type="ARBA" id="ARBA00022786"/>
    </source>
</evidence>
<dbReference type="InterPro" id="IPR001841">
    <property type="entry name" value="Znf_RING"/>
</dbReference>
<dbReference type="GO" id="GO:0016558">
    <property type="term" value="P:protein import into peroxisome matrix"/>
    <property type="evidence" value="ECO:0007669"/>
    <property type="project" value="InterPro"/>
</dbReference>
<evidence type="ECO:0000256" key="8">
    <source>
        <dbReference type="ARBA" id="ARBA00022771"/>
    </source>
</evidence>
<dbReference type="InterPro" id="IPR025654">
    <property type="entry name" value="PEX2/10"/>
</dbReference>
<evidence type="ECO:0000256" key="18">
    <source>
        <dbReference type="PROSITE-ProRule" id="PRU00175"/>
    </source>
</evidence>
<keyword evidence="10" id="KW-0862">Zinc</keyword>
<evidence type="ECO:0000256" key="6">
    <source>
        <dbReference type="ARBA" id="ARBA00022692"/>
    </source>
</evidence>